<feature type="region of interest" description="Disordered" evidence="1">
    <location>
        <begin position="117"/>
        <end position="141"/>
    </location>
</feature>
<evidence type="ECO:0000256" key="1">
    <source>
        <dbReference type="SAM" id="MobiDB-lite"/>
    </source>
</evidence>
<gene>
    <name evidence="2" type="ORF">KFL01_31760</name>
</gene>
<keyword evidence="3" id="KW-1185">Reference proteome</keyword>
<comment type="caution">
    <text evidence="2">The sequence shown here is derived from an EMBL/GenBank/DDBJ whole genome shotgun (WGS) entry which is preliminary data.</text>
</comment>
<evidence type="ECO:0000313" key="2">
    <source>
        <dbReference type="EMBL" id="GEO93870.1"/>
    </source>
</evidence>
<dbReference type="RefSeq" id="WP_147050855.1">
    <property type="nucleotide sequence ID" value="NZ_BJZR01000241.1"/>
</dbReference>
<name>A0ABQ0X8Z5_9MICC</name>
<dbReference type="Proteomes" id="UP000321155">
    <property type="component" value="Unassembled WGS sequence"/>
</dbReference>
<accession>A0ABQ0X8Z5</accession>
<organism evidence="2 3">
    <name type="scientific">Kocuria flava</name>
    <dbReference type="NCBI Taxonomy" id="446860"/>
    <lineage>
        <taxon>Bacteria</taxon>
        <taxon>Bacillati</taxon>
        <taxon>Actinomycetota</taxon>
        <taxon>Actinomycetes</taxon>
        <taxon>Micrococcales</taxon>
        <taxon>Micrococcaceae</taxon>
        <taxon>Kocuria</taxon>
    </lineage>
</organism>
<evidence type="ECO:0008006" key="4">
    <source>
        <dbReference type="Google" id="ProtNLM"/>
    </source>
</evidence>
<sequence length="141" mass="15584">MFCRTLAGQRGVRRARFVLSVADPRAESAGETLTGLVILRAGLPLPELQHEIRTVRGTFRPDFAWPAARVLLEFDGAVKYSGRYGAAPEVVVAERQREKELTNLGWRVLRTDWTTVTRRPRGAGRPAAPGTVRPPPAVGRE</sequence>
<dbReference type="Gene3D" id="3.40.960.10">
    <property type="entry name" value="VSR Endonuclease"/>
    <property type="match status" value="1"/>
</dbReference>
<dbReference type="EMBL" id="BJZR01000241">
    <property type="protein sequence ID" value="GEO93870.1"/>
    <property type="molecule type" value="Genomic_DNA"/>
</dbReference>
<reference evidence="2 3" key="1">
    <citation type="submission" date="2019-07" db="EMBL/GenBank/DDBJ databases">
        <title>Whole genome shotgun sequence of Kocuria flava NBRC 107626.</title>
        <authorList>
            <person name="Hosoyama A."/>
            <person name="Uohara A."/>
            <person name="Ohji S."/>
            <person name="Ichikawa N."/>
        </authorList>
    </citation>
    <scope>NUCLEOTIDE SEQUENCE [LARGE SCALE GENOMIC DNA]</scope>
    <source>
        <strain evidence="2 3">NBRC 107626</strain>
    </source>
</reference>
<feature type="compositionally biased region" description="Pro residues" evidence="1">
    <location>
        <begin position="132"/>
        <end position="141"/>
    </location>
</feature>
<protein>
    <recommendedName>
        <fullName evidence="4">DUF559 domain-containing protein</fullName>
    </recommendedName>
</protein>
<evidence type="ECO:0000313" key="3">
    <source>
        <dbReference type="Proteomes" id="UP000321155"/>
    </source>
</evidence>
<proteinExistence type="predicted"/>